<keyword evidence="1" id="KW-0812">Transmembrane</keyword>
<organism evidence="3 4">
    <name type="scientific">Maribellus luteus</name>
    <dbReference type="NCBI Taxonomy" id="2305463"/>
    <lineage>
        <taxon>Bacteria</taxon>
        <taxon>Pseudomonadati</taxon>
        <taxon>Bacteroidota</taxon>
        <taxon>Bacteroidia</taxon>
        <taxon>Marinilabiliales</taxon>
        <taxon>Prolixibacteraceae</taxon>
        <taxon>Maribellus</taxon>
    </lineage>
</organism>
<dbReference type="PANTHER" id="PTHR46211:SF1">
    <property type="entry name" value="GLYCEROPHOSPHODIESTER PHOSPHODIESTERASE, CYTOPLASMIC"/>
    <property type="match status" value="1"/>
</dbReference>
<feature type="domain" description="GP-PDE" evidence="2">
    <location>
        <begin position="76"/>
        <end position="309"/>
    </location>
</feature>
<dbReference type="Proteomes" id="UP000265926">
    <property type="component" value="Unassembled WGS sequence"/>
</dbReference>
<dbReference type="PANTHER" id="PTHR46211">
    <property type="entry name" value="GLYCEROPHOSPHORYL DIESTER PHOSPHODIESTERASE"/>
    <property type="match status" value="1"/>
</dbReference>
<reference evidence="3 4" key="1">
    <citation type="submission" date="2018-08" db="EMBL/GenBank/DDBJ databases">
        <title>Pallidiluteibacterium maritimus gen. nov., sp. nov., isolated from coastal sediment.</title>
        <authorList>
            <person name="Zhou L.Y."/>
        </authorList>
    </citation>
    <scope>NUCLEOTIDE SEQUENCE [LARGE SCALE GENOMIC DNA]</scope>
    <source>
        <strain evidence="3 4">XSD2</strain>
    </source>
</reference>
<gene>
    <name evidence="3" type="ORF">D1614_10180</name>
</gene>
<dbReference type="PROSITE" id="PS51704">
    <property type="entry name" value="GP_PDE"/>
    <property type="match status" value="1"/>
</dbReference>
<keyword evidence="1" id="KW-0472">Membrane</keyword>
<dbReference type="Pfam" id="PF03009">
    <property type="entry name" value="GDPD"/>
    <property type="match status" value="1"/>
</dbReference>
<keyword evidence="1" id="KW-1133">Transmembrane helix</keyword>
<comment type="caution">
    <text evidence="3">The sequence shown here is derived from an EMBL/GenBank/DDBJ whole genome shotgun (WGS) entry which is preliminary data.</text>
</comment>
<dbReference type="AlphaFoldDB" id="A0A399T261"/>
<proteinExistence type="predicted"/>
<protein>
    <submittedName>
        <fullName evidence="3">Glycerophosphodiester phosphodiesterase</fullName>
    </submittedName>
</protein>
<dbReference type="InterPro" id="IPR017946">
    <property type="entry name" value="PLC-like_Pdiesterase_TIM-brl"/>
</dbReference>
<dbReference type="SUPFAM" id="SSF51695">
    <property type="entry name" value="PLC-like phosphodiesterases"/>
    <property type="match status" value="1"/>
</dbReference>
<sequence>MQRCSRSFREIFHYRMEDQTKPPQSEAIKLSLIKRQKRTILLYSDKLVKTNNYKRMKTTFLLFFMITASFSLFAQVEFVGHRGASYLAPENTVAAAKLGWELGAEGVEIDVYLTPDQRVVAIHDKTTKRTTGVDLVVSETKSKKLRKLDAGTWKDEKFAGEKIPFVEEVLKIIPEDRYLVIEIKTGPEIFTALQKAIKKSGKEKQVKFIAFNWETILTAKKLFPDNDCYWLTSSAKDLDNKIGECAALGLEGIDVNAKLVTPETMAKAKKLGLDVWCWTVDKPEDAKRVAELGVSAITTNRPGWLREQLK</sequence>
<dbReference type="CDD" id="cd08582">
    <property type="entry name" value="GDPD_like_2"/>
    <property type="match status" value="1"/>
</dbReference>
<dbReference type="GO" id="GO:0008081">
    <property type="term" value="F:phosphoric diester hydrolase activity"/>
    <property type="evidence" value="ECO:0007669"/>
    <property type="project" value="InterPro"/>
</dbReference>
<dbReference type="InterPro" id="IPR030395">
    <property type="entry name" value="GP_PDE_dom"/>
</dbReference>
<evidence type="ECO:0000313" key="3">
    <source>
        <dbReference type="EMBL" id="RIJ48882.1"/>
    </source>
</evidence>
<feature type="transmembrane region" description="Helical" evidence="1">
    <location>
        <begin position="59"/>
        <end position="76"/>
    </location>
</feature>
<dbReference type="OrthoDB" id="9776255at2"/>
<keyword evidence="4" id="KW-1185">Reference proteome</keyword>
<name>A0A399T261_9BACT</name>
<accession>A0A399T261</accession>
<evidence type="ECO:0000259" key="2">
    <source>
        <dbReference type="PROSITE" id="PS51704"/>
    </source>
</evidence>
<dbReference type="EMBL" id="QWGR01000004">
    <property type="protein sequence ID" value="RIJ48882.1"/>
    <property type="molecule type" value="Genomic_DNA"/>
</dbReference>
<dbReference type="GO" id="GO:0006629">
    <property type="term" value="P:lipid metabolic process"/>
    <property type="evidence" value="ECO:0007669"/>
    <property type="project" value="InterPro"/>
</dbReference>
<evidence type="ECO:0000256" key="1">
    <source>
        <dbReference type="SAM" id="Phobius"/>
    </source>
</evidence>
<evidence type="ECO:0000313" key="4">
    <source>
        <dbReference type="Proteomes" id="UP000265926"/>
    </source>
</evidence>
<dbReference type="Gene3D" id="3.20.20.190">
    <property type="entry name" value="Phosphatidylinositol (PI) phosphodiesterase"/>
    <property type="match status" value="1"/>
</dbReference>